<evidence type="ECO:0000313" key="3">
    <source>
        <dbReference type="EMBL" id="CUR31928.1"/>
    </source>
</evidence>
<feature type="transmembrane region" description="Helical" evidence="2">
    <location>
        <begin position="17"/>
        <end position="35"/>
    </location>
</feature>
<name>A0A1J1LHG1_9CYAN</name>
<protein>
    <submittedName>
        <fullName evidence="3">Uncharacterized protein</fullName>
    </submittedName>
</protein>
<dbReference type="EMBL" id="CZDF01000133">
    <property type="protein sequence ID" value="CUR31928.1"/>
    <property type="molecule type" value="Genomic_DNA"/>
</dbReference>
<evidence type="ECO:0000256" key="2">
    <source>
        <dbReference type="SAM" id="Phobius"/>
    </source>
</evidence>
<dbReference type="OrthoDB" id="465742at2"/>
<keyword evidence="2" id="KW-0812">Transmembrane</keyword>
<dbReference type="AlphaFoldDB" id="A0A1J1LHG1"/>
<evidence type="ECO:0000313" key="4">
    <source>
        <dbReference type="Proteomes" id="UP000184315"/>
    </source>
</evidence>
<keyword evidence="4" id="KW-1185">Reference proteome</keyword>
<keyword evidence="2" id="KW-0472">Membrane</keyword>
<organism evidence="3 4">
    <name type="scientific">Planktothrix tepida PCC 9214</name>
    <dbReference type="NCBI Taxonomy" id="671072"/>
    <lineage>
        <taxon>Bacteria</taxon>
        <taxon>Bacillati</taxon>
        <taxon>Cyanobacteriota</taxon>
        <taxon>Cyanophyceae</taxon>
        <taxon>Oscillatoriophycideae</taxon>
        <taxon>Oscillatoriales</taxon>
        <taxon>Microcoleaceae</taxon>
        <taxon>Planktothrix</taxon>
    </lineage>
</organism>
<dbReference type="RefSeq" id="WP_072716893.1">
    <property type="nucleotide sequence ID" value="NZ_LN889759.1"/>
</dbReference>
<evidence type="ECO:0000256" key="1">
    <source>
        <dbReference type="SAM" id="MobiDB-lite"/>
    </source>
</evidence>
<proteinExistence type="predicted"/>
<dbReference type="STRING" id="671072.PL921430067"/>
<feature type="region of interest" description="Disordered" evidence="1">
    <location>
        <begin position="69"/>
        <end position="102"/>
    </location>
</feature>
<dbReference type="Proteomes" id="UP000184315">
    <property type="component" value="Unassembled WGS sequence"/>
</dbReference>
<gene>
    <name evidence="3" type="ORF">PL921430067</name>
</gene>
<keyword evidence="2" id="KW-1133">Transmembrane helix</keyword>
<reference evidence="4" key="1">
    <citation type="submission" date="2015-10" db="EMBL/GenBank/DDBJ databases">
        <authorList>
            <person name="Regsiter A."/>
            <person name="william w."/>
        </authorList>
    </citation>
    <scope>NUCLEOTIDE SEQUENCE [LARGE SCALE GENOMIC DNA]</scope>
</reference>
<feature type="transmembrane region" description="Helical" evidence="2">
    <location>
        <begin position="41"/>
        <end position="59"/>
    </location>
</feature>
<accession>A0A1J1LHG1</accession>
<sequence length="102" mass="11358">MNALWPRVLRSAYRREPIVSFVVTVGTVDAVIGGVSSSLSLLTFGLSSVAVILVLRWWMLQRSKIEQPETAPEYALPPSSSRPPLPQLTQDLRPRRSKKPGF</sequence>